<dbReference type="Proteomes" id="UP000294221">
    <property type="component" value="Unassembled WGS sequence"/>
</dbReference>
<dbReference type="EMBL" id="RYUN01000006">
    <property type="protein sequence ID" value="RYQ22256.1"/>
    <property type="molecule type" value="Genomic_DNA"/>
</dbReference>
<gene>
    <name evidence="1" type="ORF">PG2054B_0738</name>
</gene>
<evidence type="ECO:0000313" key="2">
    <source>
        <dbReference type="Proteomes" id="UP000294221"/>
    </source>
</evidence>
<comment type="caution">
    <text evidence="1">The sequence shown here is derived from an EMBL/GenBank/DDBJ whole genome shotgun (WGS) entry which is preliminary data.</text>
</comment>
<proteinExistence type="predicted"/>
<sequence>MGRNGRCNRCKARSGHDRFDVGIGQATPGLAEQACRSAALCGADIVVLSAEASGGLLRTCARLAPELRIAIAITGDDVVLFDADGQQVTTPRGATIGVAGTPADLAIAPATMDVERRAASGGAFCNGHVLLCGGEEHEFDGPGLYLANLVVD</sequence>
<name>A0A4Q5ACV5_9BIFI</name>
<evidence type="ECO:0000313" key="1">
    <source>
        <dbReference type="EMBL" id="RYQ22256.1"/>
    </source>
</evidence>
<protein>
    <submittedName>
        <fullName evidence="1">Uncharacterized protein</fullName>
    </submittedName>
</protein>
<dbReference type="AlphaFoldDB" id="A0A4Q5ACV5"/>
<accession>A0A4Q5ACV5</accession>
<organism evidence="1 2">
    <name type="scientific">Bifidobacterium pseudolongum subsp. pseudolongum</name>
    <dbReference type="NCBI Taxonomy" id="31954"/>
    <lineage>
        <taxon>Bacteria</taxon>
        <taxon>Bacillati</taxon>
        <taxon>Actinomycetota</taxon>
        <taxon>Actinomycetes</taxon>
        <taxon>Bifidobacteriales</taxon>
        <taxon>Bifidobacteriaceae</taxon>
        <taxon>Bifidobacterium</taxon>
    </lineage>
</organism>
<reference evidence="1 2" key="1">
    <citation type="submission" date="2018-12" db="EMBL/GenBank/DDBJ databases">
        <title>Unveiling genomic diversity among members of the Bifidobacterium pseudolongum species, a widely distributed gut commensal of the animal kingdom.</title>
        <authorList>
            <person name="Lugli G.A."/>
            <person name="Duranti S."/>
            <person name="Albert K."/>
            <person name="Mancabelli L."/>
            <person name="Napoli S."/>
            <person name="Viappiani A."/>
            <person name="Anzalone R."/>
            <person name="Longhi G."/>
            <person name="Milani C."/>
            <person name="Turroni F."/>
            <person name="Alessandri G."/>
            <person name="Sela D.A."/>
            <person name="Van Sinderen D."/>
            <person name="Ventura M."/>
        </authorList>
    </citation>
    <scope>NUCLEOTIDE SEQUENCE [LARGE SCALE GENOMIC DNA]</scope>
    <source>
        <strain evidence="1 2">2054B</strain>
    </source>
</reference>